<gene>
    <name evidence="1" type="ORF">HPB49_015578</name>
</gene>
<accession>A0ACB8E1J2</accession>
<keyword evidence="2" id="KW-1185">Reference proteome</keyword>
<comment type="caution">
    <text evidence="1">The sequence shown here is derived from an EMBL/GenBank/DDBJ whole genome shotgun (WGS) entry which is preliminary data.</text>
</comment>
<organism evidence="1 2">
    <name type="scientific">Dermacentor silvarum</name>
    <name type="common">Tick</name>
    <dbReference type="NCBI Taxonomy" id="543639"/>
    <lineage>
        <taxon>Eukaryota</taxon>
        <taxon>Metazoa</taxon>
        <taxon>Ecdysozoa</taxon>
        <taxon>Arthropoda</taxon>
        <taxon>Chelicerata</taxon>
        <taxon>Arachnida</taxon>
        <taxon>Acari</taxon>
        <taxon>Parasitiformes</taxon>
        <taxon>Ixodida</taxon>
        <taxon>Ixodoidea</taxon>
        <taxon>Ixodidae</taxon>
        <taxon>Rhipicephalinae</taxon>
        <taxon>Dermacentor</taxon>
    </lineage>
</organism>
<proteinExistence type="predicted"/>
<evidence type="ECO:0000313" key="2">
    <source>
        <dbReference type="Proteomes" id="UP000821865"/>
    </source>
</evidence>
<sequence>MRDSGARKRRRTAAPGRIPPHWATRPTRRRTLWPPRYRPLVSLNFVPFQGGRPSEVTGARGGPSIPARTDKTLPFEWNGYTFDWYTCRDQGSRCCCSCQLAHGYTPGEPPIPRPLFGRPRSLLWHQTSSRSRGRRGTRQVFPRRSPAPPWTPGPLAQDRPDPYPEAVGSSPSPPRAPPSYRPRDQNPRIPRKENKALAGHMHLPPVLAMANKLPSPTTTTRVPGHPPVPATFRNKNSAAVVPLPSSLRAAFGADDCCALAALSKRNEVPGIVSPMNRAFGSGGKYRAAGGGNMTVRLSHHGGLPESDALGAKPKKPPRINNSPSERSGGNAPHTSGNMQGVRPSAAVREHPPAYTVRRSCEEQAGQRSRHC</sequence>
<name>A0ACB8E1J2_DERSI</name>
<protein>
    <submittedName>
        <fullName evidence="1">Uncharacterized protein</fullName>
    </submittedName>
</protein>
<reference evidence="1" key="1">
    <citation type="submission" date="2020-05" db="EMBL/GenBank/DDBJ databases">
        <title>Large-scale comparative analyses of tick genomes elucidate their genetic diversity and vector capacities.</title>
        <authorList>
            <person name="Jia N."/>
            <person name="Wang J."/>
            <person name="Shi W."/>
            <person name="Du L."/>
            <person name="Sun Y."/>
            <person name="Zhan W."/>
            <person name="Jiang J."/>
            <person name="Wang Q."/>
            <person name="Zhang B."/>
            <person name="Ji P."/>
            <person name="Sakyi L.B."/>
            <person name="Cui X."/>
            <person name="Yuan T."/>
            <person name="Jiang B."/>
            <person name="Yang W."/>
            <person name="Lam T.T.-Y."/>
            <person name="Chang Q."/>
            <person name="Ding S."/>
            <person name="Wang X."/>
            <person name="Zhu J."/>
            <person name="Ruan X."/>
            <person name="Zhao L."/>
            <person name="Wei J."/>
            <person name="Que T."/>
            <person name="Du C."/>
            <person name="Cheng J."/>
            <person name="Dai P."/>
            <person name="Han X."/>
            <person name="Huang E."/>
            <person name="Gao Y."/>
            <person name="Liu J."/>
            <person name="Shao H."/>
            <person name="Ye R."/>
            <person name="Li L."/>
            <person name="Wei W."/>
            <person name="Wang X."/>
            <person name="Wang C."/>
            <person name="Yang T."/>
            <person name="Huo Q."/>
            <person name="Li W."/>
            <person name="Guo W."/>
            <person name="Chen H."/>
            <person name="Zhou L."/>
            <person name="Ni X."/>
            <person name="Tian J."/>
            <person name="Zhou Y."/>
            <person name="Sheng Y."/>
            <person name="Liu T."/>
            <person name="Pan Y."/>
            <person name="Xia L."/>
            <person name="Li J."/>
            <person name="Zhao F."/>
            <person name="Cao W."/>
        </authorList>
    </citation>
    <scope>NUCLEOTIDE SEQUENCE</scope>
    <source>
        <strain evidence="1">Dsil-2018</strain>
    </source>
</reference>
<evidence type="ECO:0000313" key="1">
    <source>
        <dbReference type="EMBL" id="KAH7980396.1"/>
    </source>
</evidence>
<dbReference type="Proteomes" id="UP000821865">
    <property type="component" value="Chromosome 1"/>
</dbReference>
<dbReference type="EMBL" id="CM023470">
    <property type="protein sequence ID" value="KAH7980396.1"/>
    <property type="molecule type" value="Genomic_DNA"/>
</dbReference>